<name>A0AAV8Y366_9CUCU</name>
<accession>A0AAV8Y366</accession>
<keyword evidence="2" id="KW-1185">Reference proteome</keyword>
<evidence type="ECO:0000313" key="1">
    <source>
        <dbReference type="EMBL" id="KAJ8945861.1"/>
    </source>
</evidence>
<organism evidence="1 2">
    <name type="scientific">Aromia moschata</name>
    <dbReference type="NCBI Taxonomy" id="1265417"/>
    <lineage>
        <taxon>Eukaryota</taxon>
        <taxon>Metazoa</taxon>
        <taxon>Ecdysozoa</taxon>
        <taxon>Arthropoda</taxon>
        <taxon>Hexapoda</taxon>
        <taxon>Insecta</taxon>
        <taxon>Pterygota</taxon>
        <taxon>Neoptera</taxon>
        <taxon>Endopterygota</taxon>
        <taxon>Coleoptera</taxon>
        <taxon>Polyphaga</taxon>
        <taxon>Cucujiformia</taxon>
        <taxon>Chrysomeloidea</taxon>
        <taxon>Cerambycidae</taxon>
        <taxon>Cerambycinae</taxon>
        <taxon>Callichromatini</taxon>
        <taxon>Aromia</taxon>
    </lineage>
</organism>
<proteinExistence type="predicted"/>
<dbReference type="EMBL" id="JAPWTK010000204">
    <property type="protein sequence ID" value="KAJ8945861.1"/>
    <property type="molecule type" value="Genomic_DNA"/>
</dbReference>
<sequence>MDFKGCQRSFPFIQRVNICSRFSDIFAYTKGNYRSGTVRRIWGMGDVRIADDKVQAGLGTPDFISEECHRNAGLK</sequence>
<comment type="caution">
    <text evidence="1">The sequence shown here is derived from an EMBL/GenBank/DDBJ whole genome shotgun (WGS) entry which is preliminary data.</text>
</comment>
<reference evidence="1" key="1">
    <citation type="journal article" date="2023" name="Insect Mol. Biol.">
        <title>Genome sequencing provides insights into the evolution of gene families encoding plant cell wall-degrading enzymes in longhorned beetles.</title>
        <authorList>
            <person name="Shin N.R."/>
            <person name="Okamura Y."/>
            <person name="Kirsch R."/>
            <person name="Pauchet Y."/>
        </authorList>
    </citation>
    <scope>NUCLEOTIDE SEQUENCE</scope>
    <source>
        <strain evidence="1">AMC_N1</strain>
    </source>
</reference>
<gene>
    <name evidence="1" type="ORF">NQ318_002699</name>
</gene>
<dbReference type="Proteomes" id="UP001162162">
    <property type="component" value="Unassembled WGS sequence"/>
</dbReference>
<evidence type="ECO:0000313" key="2">
    <source>
        <dbReference type="Proteomes" id="UP001162162"/>
    </source>
</evidence>
<dbReference type="AlphaFoldDB" id="A0AAV8Y366"/>
<protein>
    <submittedName>
        <fullName evidence="1">Uncharacterized protein</fullName>
    </submittedName>
</protein>